<evidence type="ECO:0000313" key="3">
    <source>
        <dbReference type="EMBL" id="SKA95610.1"/>
    </source>
</evidence>
<feature type="domain" description="Phosphoribosyltransferase" evidence="2">
    <location>
        <begin position="145"/>
        <end position="201"/>
    </location>
</feature>
<dbReference type="AlphaFoldDB" id="A0A1T4Y1F9"/>
<dbReference type="CDD" id="cd06223">
    <property type="entry name" value="PRTases_typeI"/>
    <property type="match status" value="1"/>
</dbReference>
<sequence length="205" mass="23147">MNSCLLCEKPLDDQPTWQQFLGIEKQTSTCPVCLAKFERIDSITKTDQLDSIYSLYAYNEQAREYLHQFKFLQDIALAYVFASDLRSVLIDPKKIIVPIPMHPASKKRRTFAQVDALLEAAGIPFQELLQKTTESVMGEKTRSERLAIIELFTASADIISNEKIYVLVDDIYTTGTTLQHAAHTLKQAGAERVEAVTLFRATGKK</sequence>
<dbReference type="InterPro" id="IPR029057">
    <property type="entry name" value="PRTase-like"/>
</dbReference>
<dbReference type="SUPFAM" id="SSF53271">
    <property type="entry name" value="PRTase-like"/>
    <property type="match status" value="1"/>
</dbReference>
<gene>
    <name evidence="3" type="ORF">SAMN04244570_1671</name>
</gene>
<reference evidence="4" key="1">
    <citation type="submission" date="2017-02" db="EMBL/GenBank/DDBJ databases">
        <authorList>
            <person name="Varghese N."/>
            <person name="Submissions S."/>
        </authorList>
    </citation>
    <scope>NUCLEOTIDE SEQUENCE [LARGE SCALE GENOMIC DNA]</scope>
    <source>
        <strain evidence="4">DSM 23966</strain>
    </source>
</reference>
<protein>
    <submittedName>
        <fullName evidence="3">Competence protein ComFC</fullName>
    </submittedName>
</protein>
<organism evidence="3 4">
    <name type="scientific">Sporosarcina newyorkensis</name>
    <dbReference type="NCBI Taxonomy" id="759851"/>
    <lineage>
        <taxon>Bacteria</taxon>
        <taxon>Bacillati</taxon>
        <taxon>Bacillota</taxon>
        <taxon>Bacilli</taxon>
        <taxon>Bacillales</taxon>
        <taxon>Caryophanaceae</taxon>
        <taxon>Sporosarcina</taxon>
    </lineage>
</organism>
<dbReference type="Proteomes" id="UP000190042">
    <property type="component" value="Unassembled WGS sequence"/>
</dbReference>
<dbReference type="PANTHER" id="PTHR47505">
    <property type="entry name" value="DNA UTILIZATION PROTEIN YHGH"/>
    <property type="match status" value="1"/>
</dbReference>
<dbReference type="Pfam" id="PF00156">
    <property type="entry name" value="Pribosyltran"/>
    <property type="match status" value="1"/>
</dbReference>
<dbReference type="EMBL" id="FUYJ01000002">
    <property type="protein sequence ID" value="SKA95610.1"/>
    <property type="molecule type" value="Genomic_DNA"/>
</dbReference>
<dbReference type="InterPro" id="IPR051910">
    <property type="entry name" value="ComF/GntX_DNA_util-trans"/>
</dbReference>
<dbReference type="InterPro" id="IPR000836">
    <property type="entry name" value="PRTase_dom"/>
</dbReference>
<name>A0A1T4Y1F9_9BACL</name>
<evidence type="ECO:0000259" key="2">
    <source>
        <dbReference type="Pfam" id="PF00156"/>
    </source>
</evidence>
<proteinExistence type="inferred from homology"/>
<dbReference type="PANTHER" id="PTHR47505:SF1">
    <property type="entry name" value="DNA UTILIZATION PROTEIN YHGH"/>
    <property type="match status" value="1"/>
</dbReference>
<evidence type="ECO:0000313" key="4">
    <source>
        <dbReference type="Proteomes" id="UP000190042"/>
    </source>
</evidence>
<dbReference type="RefSeq" id="WP_078817251.1">
    <property type="nucleotide sequence ID" value="NZ_FUYJ01000002.1"/>
</dbReference>
<accession>A0A1T4Y1F9</accession>
<dbReference type="Gene3D" id="3.40.50.2020">
    <property type="match status" value="1"/>
</dbReference>
<comment type="similarity">
    <text evidence="1">Belongs to the ComF/GntX family.</text>
</comment>
<evidence type="ECO:0000256" key="1">
    <source>
        <dbReference type="ARBA" id="ARBA00008007"/>
    </source>
</evidence>
<keyword evidence="4" id="KW-1185">Reference proteome</keyword>